<evidence type="ECO:0000256" key="1">
    <source>
        <dbReference type="SAM" id="MobiDB-lite"/>
    </source>
</evidence>
<dbReference type="OrthoDB" id="5386117at2"/>
<dbReference type="InterPro" id="IPR027417">
    <property type="entry name" value="P-loop_NTPase"/>
</dbReference>
<gene>
    <name evidence="3" type="ORF">FL622_11710</name>
</gene>
<name>A0A550JAT5_9BACT</name>
<dbReference type="Pfam" id="PF13191">
    <property type="entry name" value="AAA_16"/>
    <property type="match status" value="1"/>
</dbReference>
<accession>A0A550JAT5</accession>
<dbReference type="SUPFAM" id="SSF52540">
    <property type="entry name" value="P-loop containing nucleoside triphosphate hydrolases"/>
    <property type="match status" value="1"/>
</dbReference>
<dbReference type="AlphaFoldDB" id="A0A550JAT5"/>
<feature type="compositionally biased region" description="Pro residues" evidence="1">
    <location>
        <begin position="25"/>
        <end position="37"/>
    </location>
</feature>
<sequence length="740" mass="83015">MASQKLADCPSTPGVPMSETDLQDPPNPAAPSSPQPPVLDEKVLGQCRADGVTFRAAQAEAITRLLESLAKGRRQLAESFAQRPKNPPPEEAKEFVKRLQTELTAQRTWLLKKVRPQFEQATKGRLAGRKTVLALLEKLTDSARKQLERYQAERDALPLPADAGLSAQLAFRLRETARARGLLNSPAENLPTTEELEYHPLVEELSELSARLHSRVADLWPSIRFHFQVAEEELARLVVSEEEKKSAVDFGKGVEEAEQLACGVLATAEQQIAELFAPLDDYWAGLAERLEVCGQKLAGGKYSGSQPWQDLGESLKRRGKKAFRHYFDISDQEETSLLRAASHKMFSNLQEVLHKEAAPQEKLLSLTDLPSAQEVLRRSETFPPLHRRLFTLGPLKTREFLVARDEELEVLDDLFTRWEQGQACSLAVIGPEGSGKTSLVNCFASEYGAQGELLRLEIDKRLQSPEDVIELFRQGFDIKKPLATLDELIGELLTRPKGMVLVEGGHNLALRVVGGGRAVEALCYLLLATRRHFLWLVTFRKVPWERLDYQYQINRFFTHQISTLLAGQQEIRQVLLLRQRISGYPLTFSGEGNGKESNGTTGDGRERENRFFRELFTASGGNLDAAFHYWLLCLGYDAESESFHACPLGKIDFSFLRELDGDQRLTLAEVLGHGGLSAEEHQRIFHCDPLTGRLRLEYLASLGLLLVEPPRGAGGDVRYRLNPVYYTPVVKTLEVMNILY</sequence>
<dbReference type="EMBL" id="VJVV01000008">
    <property type="protein sequence ID" value="TRO80291.1"/>
    <property type="molecule type" value="Genomic_DNA"/>
</dbReference>
<evidence type="ECO:0000313" key="3">
    <source>
        <dbReference type="EMBL" id="TRO80291.1"/>
    </source>
</evidence>
<keyword evidence="3" id="KW-0067">ATP-binding</keyword>
<feature type="region of interest" description="Disordered" evidence="1">
    <location>
        <begin position="1"/>
        <end position="40"/>
    </location>
</feature>
<protein>
    <submittedName>
        <fullName evidence="3">ATP-binding protein</fullName>
    </submittedName>
</protein>
<feature type="domain" description="Orc1-like AAA ATPase" evidence="2">
    <location>
        <begin position="401"/>
        <end position="452"/>
    </location>
</feature>
<organism evidence="3 4">
    <name type="scientific">Trichloromonas acetexigens</name>
    <dbReference type="NCBI Taxonomy" id="38815"/>
    <lineage>
        <taxon>Bacteria</taxon>
        <taxon>Pseudomonadati</taxon>
        <taxon>Thermodesulfobacteriota</taxon>
        <taxon>Desulfuromonadia</taxon>
        <taxon>Desulfuromonadales</taxon>
        <taxon>Trichloromonadaceae</taxon>
        <taxon>Trichloromonas</taxon>
    </lineage>
</organism>
<keyword evidence="4" id="KW-1185">Reference proteome</keyword>
<evidence type="ECO:0000259" key="2">
    <source>
        <dbReference type="Pfam" id="PF13191"/>
    </source>
</evidence>
<reference evidence="3 4" key="1">
    <citation type="submission" date="2019-07" db="EMBL/GenBank/DDBJ databases">
        <title>Insights of Desulfuromonas acetexigens electromicrobiology.</title>
        <authorList>
            <person name="Katuri K."/>
            <person name="Sapireddy V."/>
            <person name="Shaw D.R."/>
            <person name="Saikaly P."/>
        </authorList>
    </citation>
    <scope>NUCLEOTIDE SEQUENCE [LARGE SCALE GENOMIC DNA]</scope>
    <source>
        <strain evidence="3 4">2873</strain>
    </source>
</reference>
<keyword evidence="3" id="KW-0547">Nucleotide-binding</keyword>
<dbReference type="InterPro" id="IPR041664">
    <property type="entry name" value="AAA_16"/>
</dbReference>
<proteinExistence type="predicted"/>
<dbReference type="GO" id="GO:0005524">
    <property type="term" value="F:ATP binding"/>
    <property type="evidence" value="ECO:0007669"/>
    <property type="project" value="UniProtKB-KW"/>
</dbReference>
<dbReference type="Gene3D" id="3.40.50.300">
    <property type="entry name" value="P-loop containing nucleotide triphosphate hydrolases"/>
    <property type="match status" value="1"/>
</dbReference>
<evidence type="ECO:0000313" key="4">
    <source>
        <dbReference type="Proteomes" id="UP000317155"/>
    </source>
</evidence>
<comment type="caution">
    <text evidence="3">The sequence shown here is derived from an EMBL/GenBank/DDBJ whole genome shotgun (WGS) entry which is preliminary data.</text>
</comment>
<dbReference type="Proteomes" id="UP000317155">
    <property type="component" value="Unassembled WGS sequence"/>
</dbReference>